<gene>
    <name evidence="1" type="ORF">E9232_001302</name>
</gene>
<evidence type="ECO:0000313" key="1">
    <source>
        <dbReference type="EMBL" id="MDR6288795.1"/>
    </source>
</evidence>
<evidence type="ECO:0000313" key="2">
    <source>
        <dbReference type="Proteomes" id="UP001262410"/>
    </source>
</evidence>
<dbReference type="InterPro" id="IPR053838">
    <property type="entry name" value="DUF6925"/>
</dbReference>
<dbReference type="RefSeq" id="WP_309792820.1">
    <property type="nucleotide sequence ID" value="NZ_JAVDPW010000002.1"/>
</dbReference>
<dbReference type="Proteomes" id="UP001262410">
    <property type="component" value="Unassembled WGS sequence"/>
</dbReference>
<name>A0ABU1JML4_9PROT</name>
<comment type="caution">
    <text evidence="1">The sequence shown here is derived from an EMBL/GenBank/DDBJ whole genome shotgun (WGS) entry which is preliminary data.</text>
</comment>
<accession>A0ABU1JML4</accession>
<evidence type="ECO:0008006" key="3">
    <source>
        <dbReference type="Google" id="ProtNLM"/>
    </source>
</evidence>
<organism evidence="1 2">
    <name type="scientific">Inquilinus ginsengisoli</name>
    <dbReference type="NCBI Taxonomy" id="363840"/>
    <lineage>
        <taxon>Bacteria</taxon>
        <taxon>Pseudomonadati</taxon>
        <taxon>Pseudomonadota</taxon>
        <taxon>Alphaproteobacteria</taxon>
        <taxon>Rhodospirillales</taxon>
        <taxon>Rhodospirillaceae</taxon>
        <taxon>Inquilinus</taxon>
    </lineage>
</organism>
<keyword evidence="2" id="KW-1185">Reference proteome</keyword>
<sequence length="314" mass="33178">MAIERQPEPGPEAVRRLIREQVAEADTGWSLGGFGAIAEFLRTPGEPVAVTADAGGVAVVTDLGAMRIDWIAGLRPVAYETAVEDDRWSHAVALCLEAAQAAMNRRSVVTELGPDEAALRPGDREAILFDLGLGMLQADICVRSADPALLAQLRAGCGQSLFAPGNSLTGALIAAGPHRVFQARLGRIEVYQPVPPADGRSPEGPHTHVLPKLLASGRTHAATAPIPAGWVPCAHLFPPHPARDAMGRSQPFDRGRHDAFQAVWREFGDPHAVALKDEVMAALGVGQGLPALDSRADRAVGRVARCQTRALASL</sequence>
<proteinExistence type="predicted"/>
<dbReference type="EMBL" id="JAVDPW010000002">
    <property type="protein sequence ID" value="MDR6288795.1"/>
    <property type="molecule type" value="Genomic_DNA"/>
</dbReference>
<protein>
    <recommendedName>
        <fullName evidence="3">PurM-like N-terminal domain-containing protein</fullName>
    </recommendedName>
</protein>
<dbReference type="Pfam" id="PF21973">
    <property type="entry name" value="DUF6925"/>
    <property type="match status" value="1"/>
</dbReference>
<reference evidence="1 2" key="1">
    <citation type="submission" date="2023-07" db="EMBL/GenBank/DDBJ databases">
        <title>Sorghum-associated microbial communities from plants grown in Nebraska, USA.</title>
        <authorList>
            <person name="Schachtman D."/>
        </authorList>
    </citation>
    <scope>NUCLEOTIDE SEQUENCE [LARGE SCALE GENOMIC DNA]</scope>
    <source>
        <strain evidence="1 2">584</strain>
    </source>
</reference>